<reference evidence="1 2" key="1">
    <citation type="submission" date="2017-08" db="EMBL/GenBank/DDBJ databases">
        <title>Reclassification of Bisgaard taxon 37 and 44.</title>
        <authorList>
            <person name="Christensen H."/>
        </authorList>
    </citation>
    <scope>NUCLEOTIDE SEQUENCE [LARGE SCALE GENOMIC DNA]</scope>
    <source>
        <strain evidence="1 2">EEAB3T1</strain>
    </source>
</reference>
<protein>
    <recommendedName>
        <fullName evidence="3">Glycosyl transferase family 8</fullName>
    </recommendedName>
</protein>
<dbReference type="OrthoDB" id="9807549at2"/>
<dbReference type="GO" id="GO:0016757">
    <property type="term" value="F:glycosyltransferase activity"/>
    <property type="evidence" value="ECO:0007669"/>
    <property type="project" value="InterPro"/>
</dbReference>
<proteinExistence type="predicted"/>
<dbReference type="Gene3D" id="3.90.550.10">
    <property type="entry name" value="Spore Coat Polysaccharide Biosynthesis Protein SpsA, Chain A"/>
    <property type="match status" value="1"/>
</dbReference>
<dbReference type="Proteomes" id="UP000265964">
    <property type="component" value="Unassembled WGS sequence"/>
</dbReference>
<organism evidence="1 2">
    <name type="scientific">Psittacicella gerlachiana</name>
    <dbReference type="NCBI Taxonomy" id="2028574"/>
    <lineage>
        <taxon>Bacteria</taxon>
        <taxon>Pseudomonadati</taxon>
        <taxon>Pseudomonadota</taxon>
        <taxon>Gammaproteobacteria</taxon>
        <taxon>Pasteurellales</taxon>
        <taxon>Psittacicellaceae</taxon>
        <taxon>Psittacicella</taxon>
    </lineage>
</organism>
<comment type="caution">
    <text evidence="1">The sequence shown here is derived from an EMBL/GenBank/DDBJ whole genome shotgun (WGS) entry which is preliminary data.</text>
</comment>
<evidence type="ECO:0000313" key="2">
    <source>
        <dbReference type="Proteomes" id="UP000265964"/>
    </source>
</evidence>
<evidence type="ECO:0008006" key="3">
    <source>
        <dbReference type="Google" id="ProtNLM"/>
    </source>
</evidence>
<dbReference type="RefSeq" id="WP_119534257.1">
    <property type="nucleotide sequence ID" value="NZ_NRJF01000041.1"/>
</dbReference>
<dbReference type="Pfam" id="PF01501">
    <property type="entry name" value="Glyco_transf_8"/>
    <property type="match status" value="1"/>
</dbReference>
<sequence>MTKYKPQVLLTTDKGFVHHLPNLIKSLIAFNREHLDIHIIASFDLAQSKEKEYFADLLNCDYVTLHFHYITPEHRFKCENVDYSDKEKANAMSLRLYATELNLQGRVLYLDADIICAAPFAELFDSEQVDLQGKTLGIVADYNLMHKNAVRDGNVFQSKLSAKASQLNFTSEQPYFNSGFLLIDMDKLKQSDLWLKNIATLKDYNRFPDQDLLNVMHFGDTFELSSKYNYLVYHLINNRYYFFKDKWHQVTTKPTTNVRYTYEQANTFAPDYPFAQVDIFTKVTPTFLHFAGRQKQWNNTAREFVDAYQIFSQSIEQILSKPVSYYQEYFATLYQVYDYLPILNEYKGCPEFTTLNSQKHKLYFHKSKPWTYNPVFLNTKMFASTGLKVLIRNALTTKGRDKFNAQEYQAKKEIFAQKFAK</sequence>
<accession>A0A3A1YJT0</accession>
<dbReference type="EMBL" id="NRJF01000041">
    <property type="protein sequence ID" value="RIY37499.1"/>
    <property type="molecule type" value="Genomic_DNA"/>
</dbReference>
<keyword evidence="2" id="KW-1185">Reference proteome</keyword>
<dbReference type="SUPFAM" id="SSF53448">
    <property type="entry name" value="Nucleotide-diphospho-sugar transferases"/>
    <property type="match status" value="1"/>
</dbReference>
<evidence type="ECO:0000313" key="1">
    <source>
        <dbReference type="EMBL" id="RIY37499.1"/>
    </source>
</evidence>
<dbReference type="AlphaFoldDB" id="A0A3A1YJT0"/>
<name>A0A3A1YJT0_9GAMM</name>
<dbReference type="InterPro" id="IPR002495">
    <property type="entry name" value="Glyco_trans_8"/>
</dbReference>
<gene>
    <name evidence="1" type="ORF">CKF59_01705</name>
</gene>
<dbReference type="InterPro" id="IPR029044">
    <property type="entry name" value="Nucleotide-diphossugar_trans"/>
</dbReference>